<reference evidence="2" key="1">
    <citation type="submission" date="2015-05" db="EMBL/GenBank/DDBJ databases">
        <authorList>
            <person name="Fogelqvist Johan"/>
        </authorList>
    </citation>
    <scope>NUCLEOTIDE SEQUENCE [LARGE SCALE GENOMIC DNA]</scope>
</reference>
<sequence>MCESEKQGSIERVFGNLGRSEVTFLLPPSQPMLEKCDLRSWRFINHDSFDGKFIDSLTNTSLHLSFTNYEMPLNVGPRALCDTLAVLVESLVSIMTGANISVIWTYLSMFANKRLEIVWCEHCQSEASDEMTQFKGQSEVISIDSWAELFDFPMRASIVRAYGN</sequence>
<protein>
    <submittedName>
        <fullName evidence="1">Uncharacterized protein</fullName>
    </submittedName>
</protein>
<dbReference type="Proteomes" id="UP000045706">
    <property type="component" value="Unassembled WGS sequence"/>
</dbReference>
<gene>
    <name evidence="1" type="ORF">BN1723_005969</name>
</gene>
<accession>A0A0G4NC61</accession>
<dbReference type="AlphaFoldDB" id="A0A0G4NC61"/>
<proteinExistence type="predicted"/>
<name>A0A0G4NC61_VERLO</name>
<dbReference type="EMBL" id="CVQI01033828">
    <property type="protein sequence ID" value="CRK44052.1"/>
    <property type="molecule type" value="Genomic_DNA"/>
</dbReference>
<evidence type="ECO:0000313" key="1">
    <source>
        <dbReference type="EMBL" id="CRK44052.1"/>
    </source>
</evidence>
<evidence type="ECO:0000313" key="2">
    <source>
        <dbReference type="Proteomes" id="UP000045706"/>
    </source>
</evidence>
<organism evidence="1 2">
    <name type="scientific">Verticillium longisporum</name>
    <name type="common">Verticillium dahliae var. longisporum</name>
    <dbReference type="NCBI Taxonomy" id="100787"/>
    <lineage>
        <taxon>Eukaryota</taxon>
        <taxon>Fungi</taxon>
        <taxon>Dikarya</taxon>
        <taxon>Ascomycota</taxon>
        <taxon>Pezizomycotina</taxon>
        <taxon>Sordariomycetes</taxon>
        <taxon>Hypocreomycetidae</taxon>
        <taxon>Glomerellales</taxon>
        <taxon>Plectosphaerellaceae</taxon>
        <taxon>Verticillium</taxon>
    </lineage>
</organism>